<keyword evidence="2" id="KW-1185">Reference proteome</keyword>
<sequence length="166" mass="18854">MEVNKATRQSVAASEPVAAHYWQVARALYRTLRCDGPALDSLDPGPIVLRRDEHVHLHLPTNYARYIAIEDGYPPAWNVQQSVDVLVTTDGLIATLRGGDILRFDWERVTAFYPEPTRWTMTFQFDGEASPLRLRGYAVPQFCVYATLQLRSIDYFLTSDPLSPLL</sequence>
<evidence type="ECO:0000313" key="1">
    <source>
        <dbReference type="EMBL" id="MBJ8342989.1"/>
    </source>
</evidence>
<organism evidence="1 2">
    <name type="scientific">Antrihabitans stalagmiti</name>
    <dbReference type="NCBI Taxonomy" id="2799499"/>
    <lineage>
        <taxon>Bacteria</taxon>
        <taxon>Bacillati</taxon>
        <taxon>Actinomycetota</taxon>
        <taxon>Actinomycetes</taxon>
        <taxon>Mycobacteriales</taxon>
        <taxon>Nocardiaceae</taxon>
        <taxon>Antrihabitans</taxon>
    </lineage>
</organism>
<gene>
    <name evidence="1" type="ORF">JGU71_29315</name>
</gene>
<name>A0A934U6Y1_9NOCA</name>
<dbReference type="AlphaFoldDB" id="A0A934U6Y1"/>
<dbReference type="EMBL" id="JAEMNV010000022">
    <property type="protein sequence ID" value="MBJ8342989.1"/>
    <property type="molecule type" value="Genomic_DNA"/>
</dbReference>
<dbReference type="Proteomes" id="UP000655868">
    <property type="component" value="Unassembled WGS sequence"/>
</dbReference>
<evidence type="ECO:0000313" key="2">
    <source>
        <dbReference type="Proteomes" id="UP000655868"/>
    </source>
</evidence>
<comment type="caution">
    <text evidence="1">The sequence shown here is derived from an EMBL/GenBank/DDBJ whole genome shotgun (WGS) entry which is preliminary data.</text>
</comment>
<accession>A0A934U6Y1</accession>
<reference evidence="1" key="1">
    <citation type="submission" date="2020-12" db="EMBL/GenBank/DDBJ databases">
        <title>Antrihabitans popcorni sp. nov. and Antrihabitans auranticaus sp. nov., isolated from a larva cave.</title>
        <authorList>
            <person name="Lee S.D."/>
            <person name="Kim I.S."/>
        </authorList>
    </citation>
    <scope>NUCLEOTIDE SEQUENCE</scope>
    <source>
        <strain evidence="1">YC3-6</strain>
    </source>
</reference>
<protein>
    <submittedName>
        <fullName evidence="1">Uncharacterized protein</fullName>
    </submittedName>
</protein>
<dbReference type="RefSeq" id="WP_199708677.1">
    <property type="nucleotide sequence ID" value="NZ_JAEMNV010000022.1"/>
</dbReference>
<proteinExistence type="predicted"/>